<keyword evidence="4" id="KW-0805">Transcription regulation</keyword>
<dbReference type="Proteomes" id="UP000275772">
    <property type="component" value="Unassembled WGS sequence"/>
</dbReference>
<dbReference type="Pfam" id="PF08914">
    <property type="entry name" value="Myb_Rap1"/>
    <property type="match status" value="1"/>
</dbReference>
<keyword evidence="5" id="KW-0010">Activator</keyword>
<sequence>MAIPSPPVGSRGCEKIFLNKKFFLLQKIPDRSHIKELITKRGGEVVKVEEQADLIIADHNGKFAPPRSVSWTYIRDSDERGYLQDVNDHLAGPTSFCAPRSITKQFKQSTRTGFSNEDDRFLYKSCISAEKKGIKTNGNKFYQKLEQMNNRHTFQSWRDRWIKKGPFLKQKYSNETACENIAGDHHSTGNLPNVTEIQHQLELEQNFRTPKKSPITNQDVIKNPGLKHSDLKINIPQDQIIVSPGGEFTQYETNLLLDAYTDIMEVDEAQSIAAWMAWAYEYPNHTAQEWRNYFMEHVKPMCDRNSSGPMEISTNLEATASPRALSDQSLVINVYAQTKNQEDTYPQRTPGSNRSYNSKILVEEHLKKAVERIATKLHLLFNENLKICGRKIPLPEIWKTAQLPEFGGLDKINEHNLWYSIAKKLGFNSRDTAAANELSYCYHEILTRLGKSGFTTDSEKNNEEVIYTNQKTYMEEIGKSEGRIIQVPIQGLEKSDGNSLKRRINQRSKLQKHAEMKRRRVNDDKDASLEVPATPEEKINASSSALLFDGKLSPVNQLSLGSFEENDNKFISPSDKPINFNRRLDFRASNSRFVSPSEIHDIDQEAQYSLIPLVSNQECGTKSKLVSGKHYKNLVTQKNEFANEARKDSSSPCLDNSKNYESQSLGTEDDFGQQLSGKQKSSIPLLKPCQNRDSPICSQGRSHDNLITCTLQNTTNDVPEERNRDLLQEFITDQVIGLGFPQDVIIEALEATSMKIGLESHIQQVMDSLLNGDGIPNNLSGVWTLDDDKALKEQPRGKEYERIVKKHGKEKIKLRHQFWIDMEDADDADGTG</sequence>
<dbReference type="SUPFAM" id="SSF46774">
    <property type="entry name" value="ARID-like"/>
    <property type="match status" value="1"/>
</dbReference>
<dbReference type="Gene3D" id="1.10.10.2170">
    <property type="match status" value="1"/>
</dbReference>
<evidence type="ECO:0000256" key="5">
    <source>
        <dbReference type="ARBA" id="ARBA00023159"/>
    </source>
</evidence>
<evidence type="ECO:0000256" key="8">
    <source>
        <dbReference type="RuleBase" id="RU367107"/>
    </source>
</evidence>
<protein>
    <recommendedName>
        <fullName evidence="8">DNA-binding protein RAP1</fullName>
    </recommendedName>
</protein>
<evidence type="ECO:0000256" key="1">
    <source>
        <dbReference type="ARBA" id="ARBA00010467"/>
    </source>
</evidence>
<accession>A0A383V1B3</accession>
<dbReference type="Pfam" id="PF01388">
    <property type="entry name" value="ARID"/>
    <property type="match status" value="1"/>
</dbReference>
<dbReference type="InterPro" id="IPR015010">
    <property type="entry name" value="TERF2IP_Myb"/>
</dbReference>
<keyword evidence="3 8" id="KW-0779">Telomere</keyword>
<dbReference type="CDD" id="cd16100">
    <property type="entry name" value="ARID"/>
    <property type="match status" value="1"/>
</dbReference>
<evidence type="ECO:0000256" key="7">
    <source>
        <dbReference type="ARBA" id="ARBA00023242"/>
    </source>
</evidence>
<dbReference type="InterPro" id="IPR038104">
    <property type="entry name" value="Rap1_C_sf"/>
</dbReference>
<keyword evidence="2 8" id="KW-0158">Chromosome</keyword>
<dbReference type="Gene3D" id="3.40.50.10190">
    <property type="entry name" value="BRCT domain"/>
    <property type="match status" value="1"/>
</dbReference>
<dbReference type="EMBL" id="UNSH01000081">
    <property type="protein sequence ID" value="SZF05625.1"/>
    <property type="molecule type" value="Genomic_DNA"/>
</dbReference>
<keyword evidence="7 8" id="KW-0539">Nucleus</keyword>
<keyword evidence="6" id="KW-0804">Transcription</keyword>
<comment type="similarity">
    <text evidence="1 8">Belongs to the RAP1 family.</text>
</comment>
<evidence type="ECO:0000313" key="11">
    <source>
        <dbReference type="EMBL" id="SZF05625.1"/>
    </source>
</evidence>
<evidence type="ECO:0000256" key="4">
    <source>
        <dbReference type="ARBA" id="ARBA00023015"/>
    </source>
</evidence>
<dbReference type="GO" id="GO:0042162">
    <property type="term" value="F:telomeric DNA binding"/>
    <property type="evidence" value="ECO:0007669"/>
    <property type="project" value="TreeGrafter"/>
</dbReference>
<dbReference type="InterPro" id="IPR036431">
    <property type="entry name" value="ARID_dom_sf"/>
</dbReference>
<gene>
    <name evidence="11" type="ORF">BLGHR1_16428</name>
</gene>
<comment type="subunit">
    <text evidence="8">Homodimer.</text>
</comment>
<dbReference type="InterPro" id="IPR021661">
    <property type="entry name" value="Rap1_C"/>
</dbReference>
<dbReference type="InterPro" id="IPR036420">
    <property type="entry name" value="BRCT_dom_sf"/>
</dbReference>
<evidence type="ECO:0000256" key="9">
    <source>
        <dbReference type="SAM" id="MobiDB-lite"/>
    </source>
</evidence>
<dbReference type="InterPro" id="IPR039595">
    <property type="entry name" value="TE2IP/Rap1"/>
</dbReference>
<dbReference type="Pfam" id="PF16589">
    <property type="entry name" value="BRCT_2"/>
    <property type="match status" value="1"/>
</dbReference>
<evidence type="ECO:0000259" key="10">
    <source>
        <dbReference type="PROSITE" id="PS51011"/>
    </source>
</evidence>
<comment type="subcellular location">
    <subcellularLocation>
        <location evidence="8">Nucleus</location>
    </subcellularLocation>
    <subcellularLocation>
        <location evidence="8">Chromosome</location>
        <location evidence="8">Telomere</location>
    </subcellularLocation>
</comment>
<dbReference type="InterPro" id="IPR001357">
    <property type="entry name" value="BRCT_dom"/>
</dbReference>
<evidence type="ECO:0000256" key="6">
    <source>
        <dbReference type="ARBA" id="ARBA00023163"/>
    </source>
</evidence>
<organism evidence="11 12">
    <name type="scientific">Blumeria hordei</name>
    <name type="common">Barley powdery mildew</name>
    <name type="synonym">Blumeria graminis f. sp. hordei</name>
    <dbReference type="NCBI Taxonomy" id="2867405"/>
    <lineage>
        <taxon>Eukaryota</taxon>
        <taxon>Fungi</taxon>
        <taxon>Dikarya</taxon>
        <taxon>Ascomycota</taxon>
        <taxon>Pezizomycotina</taxon>
        <taxon>Leotiomycetes</taxon>
        <taxon>Erysiphales</taxon>
        <taxon>Erysiphaceae</taxon>
        <taxon>Blumeria</taxon>
    </lineage>
</organism>
<evidence type="ECO:0000256" key="2">
    <source>
        <dbReference type="ARBA" id="ARBA00022454"/>
    </source>
</evidence>
<dbReference type="PROSITE" id="PS51011">
    <property type="entry name" value="ARID"/>
    <property type="match status" value="1"/>
</dbReference>
<dbReference type="Gene3D" id="1.10.150.60">
    <property type="entry name" value="ARID DNA-binding domain"/>
    <property type="match status" value="1"/>
</dbReference>
<dbReference type="GO" id="GO:0031848">
    <property type="term" value="P:protection from non-homologous end joining at telomere"/>
    <property type="evidence" value="ECO:0007669"/>
    <property type="project" value="TreeGrafter"/>
</dbReference>
<feature type="compositionally biased region" description="Polar residues" evidence="9">
    <location>
        <begin position="650"/>
        <end position="666"/>
    </location>
</feature>
<dbReference type="CDD" id="cd11655">
    <property type="entry name" value="rap1_myb-like"/>
    <property type="match status" value="1"/>
</dbReference>
<dbReference type="SUPFAM" id="SSF52113">
    <property type="entry name" value="BRCT domain"/>
    <property type="match status" value="1"/>
</dbReference>
<dbReference type="PANTHER" id="PTHR16466:SF6">
    <property type="entry name" value="TELOMERIC REPEAT-BINDING FACTOR 2-INTERACTING PROTEIN 1"/>
    <property type="match status" value="1"/>
</dbReference>
<dbReference type="InterPro" id="IPR001606">
    <property type="entry name" value="ARID_dom"/>
</dbReference>
<feature type="region of interest" description="Disordered" evidence="9">
    <location>
        <begin position="642"/>
        <end position="677"/>
    </location>
</feature>
<dbReference type="InterPro" id="IPR009057">
    <property type="entry name" value="Homeodomain-like_sf"/>
</dbReference>
<dbReference type="PANTHER" id="PTHR16466">
    <property type="entry name" value="TELOMERE REPEAT-BINDING FACTOR 2-INTERACTING PROTEIN 1"/>
    <property type="match status" value="1"/>
</dbReference>
<dbReference type="AlphaFoldDB" id="A0A383V1B3"/>
<evidence type="ECO:0000256" key="3">
    <source>
        <dbReference type="ARBA" id="ARBA00022895"/>
    </source>
</evidence>
<evidence type="ECO:0000313" key="12">
    <source>
        <dbReference type="Proteomes" id="UP000275772"/>
    </source>
</evidence>
<feature type="domain" description="ARID" evidence="10">
    <location>
        <begin position="356"/>
        <end position="454"/>
    </location>
</feature>
<dbReference type="SUPFAM" id="SSF46689">
    <property type="entry name" value="Homeodomain-like"/>
    <property type="match status" value="1"/>
</dbReference>
<dbReference type="Pfam" id="PF11626">
    <property type="entry name" value="Rap1_C"/>
    <property type="match status" value="1"/>
</dbReference>
<dbReference type="GO" id="GO:0070187">
    <property type="term" value="C:shelterin complex"/>
    <property type="evidence" value="ECO:0007669"/>
    <property type="project" value="TreeGrafter"/>
</dbReference>
<dbReference type="VEuPathDB" id="FungiDB:BLGHR1_16428"/>
<dbReference type="GO" id="GO:0010833">
    <property type="term" value="P:telomere maintenance via telomere lengthening"/>
    <property type="evidence" value="ECO:0007669"/>
    <property type="project" value="UniProtKB-UniRule"/>
</dbReference>
<proteinExistence type="inferred from homology"/>
<name>A0A383V1B3_BLUHO</name>
<comment type="function">
    <text evidence="8">Involved in the regulation of telomere length, clustering and has a specific role in telomere position effect (TPE).</text>
</comment>
<reference evidence="11 12" key="1">
    <citation type="submission" date="2017-11" db="EMBL/GenBank/DDBJ databases">
        <authorList>
            <person name="Kracher B."/>
        </authorList>
    </citation>
    <scope>NUCLEOTIDE SEQUENCE [LARGE SCALE GENOMIC DNA]</scope>
    <source>
        <strain evidence="11 12">RACE1</strain>
    </source>
</reference>
<dbReference type="Gene3D" id="1.10.10.60">
    <property type="entry name" value="Homeodomain-like"/>
    <property type="match status" value="1"/>
</dbReference>